<feature type="chain" id="PRO_5040225608" evidence="1">
    <location>
        <begin position="21"/>
        <end position="186"/>
    </location>
</feature>
<dbReference type="EMBL" id="CAJVRL010000054">
    <property type="protein sequence ID" value="CAG8953932.1"/>
    <property type="molecule type" value="Genomic_DNA"/>
</dbReference>
<dbReference type="AlphaFoldDB" id="A0A9N9PTW6"/>
<evidence type="ECO:0000313" key="2">
    <source>
        <dbReference type="EMBL" id="CAG8953932.1"/>
    </source>
</evidence>
<evidence type="ECO:0000256" key="1">
    <source>
        <dbReference type="SAM" id="SignalP"/>
    </source>
</evidence>
<evidence type="ECO:0000313" key="3">
    <source>
        <dbReference type="Proteomes" id="UP000696280"/>
    </source>
</evidence>
<protein>
    <submittedName>
        <fullName evidence="2">Uncharacterized protein</fullName>
    </submittedName>
</protein>
<comment type="caution">
    <text evidence="2">The sequence shown here is derived from an EMBL/GenBank/DDBJ whole genome shotgun (WGS) entry which is preliminary data.</text>
</comment>
<sequence>MHFQTIASLFLFACVSLVQAAPSVPGVEQFDAHMAAKLTIKYDDGASFDIYVPVTGSPFAVDNLTPPPPNRSDAANITLLTTQFFETNSHPIPDNDPRINAALKPAGNREDGTSASLLANLTCTFFATDKAETTVNAADCPNFQRYPTSNVEGSLVSIECHFQVPITTACSSQQTFFPGADSGPTE</sequence>
<gene>
    <name evidence="2" type="ORF">HYFRA_00010893</name>
</gene>
<accession>A0A9N9PTW6</accession>
<proteinExistence type="predicted"/>
<name>A0A9N9PTW6_9HELO</name>
<keyword evidence="1" id="KW-0732">Signal</keyword>
<dbReference type="Proteomes" id="UP000696280">
    <property type="component" value="Unassembled WGS sequence"/>
</dbReference>
<keyword evidence="3" id="KW-1185">Reference proteome</keyword>
<feature type="signal peptide" evidence="1">
    <location>
        <begin position="1"/>
        <end position="20"/>
    </location>
</feature>
<dbReference type="OrthoDB" id="10485666at2759"/>
<reference evidence="2" key="1">
    <citation type="submission" date="2021-07" db="EMBL/GenBank/DDBJ databases">
        <authorList>
            <person name="Durling M."/>
        </authorList>
    </citation>
    <scope>NUCLEOTIDE SEQUENCE</scope>
</reference>
<organism evidence="2 3">
    <name type="scientific">Hymenoscyphus fraxineus</name>
    <dbReference type="NCBI Taxonomy" id="746836"/>
    <lineage>
        <taxon>Eukaryota</taxon>
        <taxon>Fungi</taxon>
        <taxon>Dikarya</taxon>
        <taxon>Ascomycota</taxon>
        <taxon>Pezizomycotina</taxon>
        <taxon>Leotiomycetes</taxon>
        <taxon>Helotiales</taxon>
        <taxon>Helotiaceae</taxon>
        <taxon>Hymenoscyphus</taxon>
    </lineage>
</organism>